<feature type="transmembrane region" description="Helical" evidence="2">
    <location>
        <begin position="20"/>
        <end position="41"/>
    </location>
</feature>
<protein>
    <submittedName>
        <fullName evidence="3 5">Uncharacterized protein</fullName>
    </submittedName>
</protein>
<dbReference type="WBParaSite" id="SBAD_0000689001-mRNA-1">
    <property type="protein sequence ID" value="SBAD_0000689001-mRNA-1"/>
    <property type="gene ID" value="SBAD_0000689001"/>
</dbReference>
<dbReference type="AlphaFoldDB" id="A0A183ISN5"/>
<dbReference type="Proteomes" id="UP000270296">
    <property type="component" value="Unassembled WGS sequence"/>
</dbReference>
<feature type="compositionally biased region" description="Basic and acidic residues" evidence="1">
    <location>
        <begin position="199"/>
        <end position="213"/>
    </location>
</feature>
<dbReference type="EMBL" id="UZAM01009914">
    <property type="protein sequence ID" value="VDP10461.1"/>
    <property type="molecule type" value="Genomic_DNA"/>
</dbReference>
<evidence type="ECO:0000256" key="1">
    <source>
        <dbReference type="SAM" id="MobiDB-lite"/>
    </source>
</evidence>
<keyword evidence="2" id="KW-0472">Membrane</keyword>
<keyword evidence="2" id="KW-0812">Transmembrane</keyword>
<reference evidence="5" key="1">
    <citation type="submission" date="2016-06" db="UniProtKB">
        <authorList>
            <consortium name="WormBaseParasite"/>
        </authorList>
    </citation>
    <scope>IDENTIFICATION</scope>
</reference>
<evidence type="ECO:0000313" key="3">
    <source>
        <dbReference type="EMBL" id="VDP10461.1"/>
    </source>
</evidence>
<feature type="compositionally biased region" description="Polar residues" evidence="1">
    <location>
        <begin position="189"/>
        <end position="198"/>
    </location>
</feature>
<gene>
    <name evidence="3" type="ORF">SBAD_LOCUS6634</name>
</gene>
<evidence type="ECO:0000313" key="5">
    <source>
        <dbReference type="WBParaSite" id="SBAD_0000689001-mRNA-1"/>
    </source>
</evidence>
<evidence type="ECO:0000256" key="2">
    <source>
        <dbReference type="SAM" id="Phobius"/>
    </source>
</evidence>
<feature type="region of interest" description="Disordered" evidence="1">
    <location>
        <begin position="189"/>
        <end position="213"/>
    </location>
</feature>
<name>A0A183ISN5_9BILA</name>
<sequence length="213" mass="24238">MNCSTIVGSTTCQGTSTTALIVACSVLGIVTVVTCCGSAVYNRFRLETLNMQLADMQDEEQNAIGDFNLLLTYAACQSWYKQDVSSLTPEQQAKNRAMLNDPSLESSRNEVYHDVLHFYGFERRQRPKAHKCRKVRRTRWRPRKPVKLTNLFKQRRHRRSPSTGREGTAMQDVVVERIEMVEVPISNQIPQGNLTNMSQKKESTHKSAREEAA</sequence>
<keyword evidence="4" id="KW-1185">Reference proteome</keyword>
<reference evidence="3 4" key="2">
    <citation type="submission" date="2018-11" db="EMBL/GenBank/DDBJ databases">
        <authorList>
            <consortium name="Pathogen Informatics"/>
        </authorList>
    </citation>
    <scope>NUCLEOTIDE SEQUENCE [LARGE SCALE GENOMIC DNA]</scope>
</reference>
<evidence type="ECO:0000313" key="4">
    <source>
        <dbReference type="Proteomes" id="UP000270296"/>
    </source>
</evidence>
<accession>A0A183ISN5</accession>
<organism evidence="5">
    <name type="scientific">Soboliphyme baturini</name>
    <dbReference type="NCBI Taxonomy" id="241478"/>
    <lineage>
        <taxon>Eukaryota</taxon>
        <taxon>Metazoa</taxon>
        <taxon>Ecdysozoa</taxon>
        <taxon>Nematoda</taxon>
        <taxon>Enoplea</taxon>
        <taxon>Dorylaimia</taxon>
        <taxon>Dioctophymatida</taxon>
        <taxon>Dioctophymatoidea</taxon>
        <taxon>Soboliphymatidae</taxon>
        <taxon>Soboliphyme</taxon>
    </lineage>
</organism>
<keyword evidence="2" id="KW-1133">Transmembrane helix</keyword>
<proteinExistence type="predicted"/>